<name>A0A9D4SQP0_RHISA</name>
<evidence type="ECO:0008006" key="4">
    <source>
        <dbReference type="Google" id="ProtNLM"/>
    </source>
</evidence>
<protein>
    <recommendedName>
        <fullName evidence="4">Nlr family card domain protein</fullName>
    </recommendedName>
</protein>
<dbReference type="InterPro" id="IPR052201">
    <property type="entry name" value="LRR-containing_regulator"/>
</dbReference>
<proteinExistence type="predicted"/>
<sequence length="698" mass="77861">MALAKSVFCGSRRIDLIPCTNSEGRLCHIFRDISLWNEYIWILDLELRELSPGQLSLVKKHKAYVGAYANIQNMLEQTESVATLLHHLLTRHQCVSSAVIDTSIFRHHHQLICDALCKSLSLKKLKLEALQPATPASRNIATALLWLNQLQELEFQYVTFNRYFIDGLSEFLASTRSLTTFAVGHENFCCKDDAVAFAQALGRNQSITTMSFDITLLLTGPLWPEMPVSHQHADMLADCLCGNKTLHTLNVRGGYRERFSAVARPIVMALAKNDTLTNLSLVGLSLEDEDIDLITWLLSQNRTLASLKMITCDGRGVSSRAYSNLAALTSDTTLKELTLDLSRFNTSQYLSLFRALASKPSLKKVTLERFNDVDVAEICEAMRETGVQERFFIGTHCVLPNTIDALTECKELSSVIVMSESFDRFELLLTTLSLLPSCGHVTSLCLELRESELRGGAGSLIAQCITGMTALRKLELSTSVCGIGDAFNEARQELAHALSANKSIRRLRVYGPWFGETETETLADTLQASRTLCELYFYPHDDGCVISLMRKLSPNFSTNYSLLDMRVQRPQNAGDDWFTVAGVIHRNCSLVTRASHFVKGRRVKYCAAAAELVHSSPGLVERVQELASVDENEAASLIKISLKSFSELNVFMRLAGVVKCGVTCHSRDDGQKQLVDIFPECWLCIRKYLKVGDILDEQ</sequence>
<keyword evidence="3" id="KW-1185">Reference proteome</keyword>
<dbReference type="SUPFAM" id="SSF52047">
    <property type="entry name" value="RNI-like"/>
    <property type="match status" value="2"/>
</dbReference>
<dbReference type="PANTHER" id="PTHR24111:SF0">
    <property type="entry name" value="LEUCINE-RICH REPEAT-CONTAINING PROTEIN"/>
    <property type="match status" value="1"/>
</dbReference>
<dbReference type="Proteomes" id="UP000821837">
    <property type="component" value="Unassembled WGS sequence"/>
</dbReference>
<dbReference type="AlphaFoldDB" id="A0A9D4SQP0"/>
<dbReference type="InterPro" id="IPR032675">
    <property type="entry name" value="LRR_dom_sf"/>
</dbReference>
<gene>
    <name evidence="2" type="ORF">HPB52_009634</name>
</gene>
<comment type="caution">
    <text evidence="2">The sequence shown here is derived from an EMBL/GenBank/DDBJ whole genome shotgun (WGS) entry which is preliminary data.</text>
</comment>
<evidence type="ECO:0000256" key="1">
    <source>
        <dbReference type="ARBA" id="ARBA00022737"/>
    </source>
</evidence>
<organism evidence="2 3">
    <name type="scientific">Rhipicephalus sanguineus</name>
    <name type="common">Brown dog tick</name>
    <name type="synonym">Ixodes sanguineus</name>
    <dbReference type="NCBI Taxonomy" id="34632"/>
    <lineage>
        <taxon>Eukaryota</taxon>
        <taxon>Metazoa</taxon>
        <taxon>Ecdysozoa</taxon>
        <taxon>Arthropoda</taxon>
        <taxon>Chelicerata</taxon>
        <taxon>Arachnida</taxon>
        <taxon>Acari</taxon>
        <taxon>Parasitiformes</taxon>
        <taxon>Ixodida</taxon>
        <taxon>Ixodoidea</taxon>
        <taxon>Ixodidae</taxon>
        <taxon>Rhipicephalinae</taxon>
        <taxon>Rhipicephalus</taxon>
        <taxon>Rhipicephalus</taxon>
    </lineage>
</organism>
<reference evidence="2" key="1">
    <citation type="journal article" date="2020" name="Cell">
        <title>Large-Scale Comparative Analyses of Tick Genomes Elucidate Their Genetic Diversity and Vector Capacities.</title>
        <authorList>
            <consortium name="Tick Genome and Microbiome Consortium (TIGMIC)"/>
            <person name="Jia N."/>
            <person name="Wang J."/>
            <person name="Shi W."/>
            <person name="Du L."/>
            <person name="Sun Y."/>
            <person name="Zhan W."/>
            <person name="Jiang J.F."/>
            <person name="Wang Q."/>
            <person name="Zhang B."/>
            <person name="Ji P."/>
            <person name="Bell-Sakyi L."/>
            <person name="Cui X.M."/>
            <person name="Yuan T.T."/>
            <person name="Jiang B.G."/>
            <person name="Yang W.F."/>
            <person name="Lam T.T."/>
            <person name="Chang Q.C."/>
            <person name="Ding S.J."/>
            <person name="Wang X.J."/>
            <person name="Zhu J.G."/>
            <person name="Ruan X.D."/>
            <person name="Zhao L."/>
            <person name="Wei J.T."/>
            <person name="Ye R.Z."/>
            <person name="Que T.C."/>
            <person name="Du C.H."/>
            <person name="Zhou Y.H."/>
            <person name="Cheng J.X."/>
            <person name="Dai P.F."/>
            <person name="Guo W.B."/>
            <person name="Han X.H."/>
            <person name="Huang E.J."/>
            <person name="Li L.F."/>
            <person name="Wei W."/>
            <person name="Gao Y.C."/>
            <person name="Liu J.Z."/>
            <person name="Shao H.Z."/>
            <person name="Wang X."/>
            <person name="Wang C.C."/>
            <person name="Yang T.C."/>
            <person name="Huo Q.B."/>
            <person name="Li W."/>
            <person name="Chen H.Y."/>
            <person name="Chen S.E."/>
            <person name="Zhou L.G."/>
            <person name="Ni X.B."/>
            <person name="Tian J.H."/>
            <person name="Sheng Y."/>
            <person name="Liu T."/>
            <person name="Pan Y.S."/>
            <person name="Xia L.Y."/>
            <person name="Li J."/>
            <person name="Zhao F."/>
            <person name="Cao W.C."/>
        </authorList>
    </citation>
    <scope>NUCLEOTIDE SEQUENCE</scope>
    <source>
        <strain evidence="2">Rsan-2018</strain>
    </source>
</reference>
<reference evidence="2" key="2">
    <citation type="submission" date="2021-09" db="EMBL/GenBank/DDBJ databases">
        <authorList>
            <person name="Jia N."/>
            <person name="Wang J."/>
            <person name="Shi W."/>
            <person name="Du L."/>
            <person name="Sun Y."/>
            <person name="Zhan W."/>
            <person name="Jiang J."/>
            <person name="Wang Q."/>
            <person name="Zhang B."/>
            <person name="Ji P."/>
            <person name="Sakyi L.B."/>
            <person name="Cui X."/>
            <person name="Yuan T."/>
            <person name="Jiang B."/>
            <person name="Yang W."/>
            <person name="Lam T.T.-Y."/>
            <person name="Chang Q."/>
            <person name="Ding S."/>
            <person name="Wang X."/>
            <person name="Zhu J."/>
            <person name="Ruan X."/>
            <person name="Zhao L."/>
            <person name="Wei J."/>
            <person name="Que T."/>
            <person name="Du C."/>
            <person name="Cheng J."/>
            <person name="Dai P."/>
            <person name="Han X."/>
            <person name="Huang E."/>
            <person name="Gao Y."/>
            <person name="Liu J."/>
            <person name="Shao H."/>
            <person name="Ye R."/>
            <person name="Li L."/>
            <person name="Wei W."/>
            <person name="Wang X."/>
            <person name="Wang C."/>
            <person name="Huo Q."/>
            <person name="Li W."/>
            <person name="Guo W."/>
            <person name="Chen H."/>
            <person name="Chen S."/>
            <person name="Zhou L."/>
            <person name="Zhou L."/>
            <person name="Ni X."/>
            <person name="Tian J."/>
            <person name="Zhou Y."/>
            <person name="Sheng Y."/>
            <person name="Liu T."/>
            <person name="Pan Y."/>
            <person name="Xia L."/>
            <person name="Li J."/>
            <person name="Zhao F."/>
            <person name="Cao W."/>
        </authorList>
    </citation>
    <scope>NUCLEOTIDE SEQUENCE</scope>
    <source>
        <strain evidence="2">Rsan-2018</strain>
        <tissue evidence="2">Larvae</tissue>
    </source>
</reference>
<dbReference type="Gene3D" id="3.80.10.10">
    <property type="entry name" value="Ribonuclease Inhibitor"/>
    <property type="match status" value="3"/>
</dbReference>
<evidence type="ECO:0000313" key="2">
    <source>
        <dbReference type="EMBL" id="KAH7943630.1"/>
    </source>
</evidence>
<dbReference type="VEuPathDB" id="VectorBase:RSAN_055479"/>
<keyword evidence="1" id="KW-0677">Repeat</keyword>
<evidence type="ECO:0000313" key="3">
    <source>
        <dbReference type="Proteomes" id="UP000821837"/>
    </source>
</evidence>
<dbReference type="EMBL" id="JABSTV010001253">
    <property type="protein sequence ID" value="KAH7943630.1"/>
    <property type="molecule type" value="Genomic_DNA"/>
</dbReference>
<dbReference type="PANTHER" id="PTHR24111">
    <property type="entry name" value="LEUCINE-RICH REPEAT-CONTAINING PROTEIN 34"/>
    <property type="match status" value="1"/>
</dbReference>
<accession>A0A9D4SQP0</accession>